<keyword evidence="2" id="KW-1185">Reference proteome</keyword>
<accession>A0A212RL43</accession>
<gene>
    <name evidence="1" type="ORF">SAMN02746019_00017140</name>
</gene>
<evidence type="ECO:0000313" key="2">
    <source>
        <dbReference type="Proteomes" id="UP000197025"/>
    </source>
</evidence>
<protein>
    <submittedName>
        <fullName evidence="1">Uncharacterized protein</fullName>
    </submittedName>
</protein>
<proteinExistence type="predicted"/>
<reference evidence="2" key="1">
    <citation type="submission" date="2017-06" db="EMBL/GenBank/DDBJ databases">
        <authorList>
            <person name="Varghese N."/>
            <person name="Submissions S."/>
        </authorList>
    </citation>
    <scope>NUCLEOTIDE SEQUENCE [LARGE SCALE GENOMIC DNA]</scope>
    <source>
        <strain evidence="2">JAD2</strain>
    </source>
</reference>
<evidence type="ECO:0000313" key="1">
    <source>
        <dbReference type="EMBL" id="SNB73096.1"/>
    </source>
</evidence>
<dbReference type="InParanoid" id="A0A212RL43"/>
<dbReference type="OrthoDB" id="164993at2"/>
<dbReference type="EMBL" id="FYEK01000066">
    <property type="protein sequence ID" value="SNB73096.1"/>
    <property type="molecule type" value="Genomic_DNA"/>
</dbReference>
<sequence length="109" mass="12426">MAHYLVRARLRPALAGELHQRLRRGEFRRLRPFGEALTFSLENARLDPATGEAVWEEEDYCSPPLAMEREAVLDRYFEDLRVERVAEGEGWRRIAALPSLWGSGGTEAG</sequence>
<organism evidence="1 2">
    <name type="scientific">Thermoflexus hugenholtzii JAD2</name>
    <dbReference type="NCBI Taxonomy" id="877466"/>
    <lineage>
        <taxon>Bacteria</taxon>
        <taxon>Bacillati</taxon>
        <taxon>Chloroflexota</taxon>
        <taxon>Thermoflexia</taxon>
        <taxon>Thermoflexales</taxon>
        <taxon>Thermoflexaceae</taxon>
        <taxon>Thermoflexus</taxon>
    </lineage>
</organism>
<dbReference type="RefSeq" id="WP_088572150.1">
    <property type="nucleotide sequence ID" value="NZ_FYEK01000066.1"/>
</dbReference>
<name>A0A212RL43_9CHLR</name>
<dbReference type="AlphaFoldDB" id="A0A212RL43"/>
<dbReference type="Proteomes" id="UP000197025">
    <property type="component" value="Unassembled WGS sequence"/>
</dbReference>